<dbReference type="STRING" id="388950.GCA_001611675_00750"/>
<evidence type="ECO:0000313" key="1">
    <source>
        <dbReference type="EMBL" id="SFU90045.1"/>
    </source>
</evidence>
<dbReference type="RefSeq" id="WP_068836930.1">
    <property type="nucleotide sequence ID" value="NZ_BMXC01000004.1"/>
</dbReference>
<gene>
    <name evidence="1" type="ORF">SAMN04487941_3169</name>
</gene>
<evidence type="ECO:0000313" key="2">
    <source>
        <dbReference type="Proteomes" id="UP000182491"/>
    </source>
</evidence>
<dbReference type="EMBL" id="FPCA01000004">
    <property type="protein sequence ID" value="SFU90045.1"/>
    <property type="molecule type" value="Genomic_DNA"/>
</dbReference>
<name>A0A1I7JY67_9BACT</name>
<reference evidence="2" key="1">
    <citation type="submission" date="2016-10" db="EMBL/GenBank/DDBJ databases">
        <authorList>
            <person name="Varghese N."/>
        </authorList>
    </citation>
    <scope>NUCLEOTIDE SEQUENCE [LARGE SCALE GENOMIC DNA]</scope>
    <source>
        <strain evidence="2">DSM 18820</strain>
    </source>
</reference>
<organism evidence="1 2">
    <name type="scientific">Pontibacter akesuensis</name>
    <dbReference type="NCBI Taxonomy" id="388950"/>
    <lineage>
        <taxon>Bacteria</taxon>
        <taxon>Pseudomonadati</taxon>
        <taxon>Bacteroidota</taxon>
        <taxon>Cytophagia</taxon>
        <taxon>Cytophagales</taxon>
        <taxon>Hymenobacteraceae</taxon>
        <taxon>Pontibacter</taxon>
    </lineage>
</organism>
<sequence length="318" mass="37483">MDKWYELDERWTAIGVEDREDYVRHYVVEGRFHASVHEDVVKAYQTAEHLMALAWYHYPVYDEALKKLLGILEMAVKLRCQDIGIPLEEINKKGRRYSFRLEELMDKLCEQEPEKDLKWQLHHGRKLRNNFAHPDRHSFMGGLFVLPFIPLINTLNLLFLETAVVVAAKEHLAYLQQRFAKYQEGLFVLEREDKRYLITKAIPHHTHETSEGWISFWSFAPVLLNGFESLSKHSYSRPLLLTLTNLENIGSAFVGVDLETGAQVRIIPTNHPCNLEMLAQHKTDLNRLDEIDRMLYGRYVEDEVAKKLSRFKYKYCWC</sequence>
<accession>A0A1I7JY67</accession>
<protein>
    <submittedName>
        <fullName evidence="1">Uncharacterized protein</fullName>
    </submittedName>
</protein>
<proteinExistence type="predicted"/>
<dbReference type="Proteomes" id="UP000182491">
    <property type="component" value="Unassembled WGS sequence"/>
</dbReference>
<dbReference type="OrthoDB" id="894023at2"/>
<keyword evidence="2" id="KW-1185">Reference proteome</keyword>
<dbReference type="AlphaFoldDB" id="A0A1I7JY67"/>